<evidence type="ECO:0000313" key="3">
    <source>
        <dbReference type="EMBL" id="TGY40132.1"/>
    </source>
</evidence>
<evidence type="ECO:0000256" key="1">
    <source>
        <dbReference type="ARBA" id="ARBA00007734"/>
    </source>
</evidence>
<evidence type="ECO:0000259" key="2">
    <source>
        <dbReference type="Pfam" id="PF01464"/>
    </source>
</evidence>
<dbReference type="GO" id="GO:0008933">
    <property type="term" value="F:peptidoglycan lytic transglycosylase activity"/>
    <property type="evidence" value="ECO:0007669"/>
    <property type="project" value="InterPro"/>
</dbReference>
<dbReference type="PANTHER" id="PTHR37423">
    <property type="entry name" value="SOLUBLE LYTIC MUREIN TRANSGLYCOSYLASE-RELATED"/>
    <property type="match status" value="1"/>
</dbReference>
<gene>
    <name evidence="3" type="ORF">E5347_15825</name>
</gene>
<dbReference type="RefSeq" id="WP_136008197.1">
    <property type="nucleotide sequence ID" value="NZ_SRYR01000016.1"/>
</dbReference>
<dbReference type="InterPro" id="IPR008258">
    <property type="entry name" value="Transglycosylase_SLT_dom_1"/>
</dbReference>
<dbReference type="Pfam" id="PF01464">
    <property type="entry name" value="SLT"/>
    <property type="match status" value="1"/>
</dbReference>
<proteinExistence type="inferred from homology"/>
<sequence length="257" mass="28182">MKISKVEDMLTLTISKDMLKQAMGDGMEFELVYEALIKQIEENGSLSLSNNSSLEESSDESTISYVTASAGQRLEDIPLRIRTVKAESETVDSESLAIGNENLVIDNGSEISSLYDSLKGTSSASMDEILSTVDKYSAQYGVDKNLVLAIIKHESNFDPNVVSSAGAKGLMQLMDFNSEAYGLTNPFDIDQNINAGVQHIKSYLDLYDGNVELGLMAYNAGPGTVSRRGVKSIDDLYKMPQETQNYVTKIMKQLNKI</sequence>
<dbReference type="PROSITE" id="PS00922">
    <property type="entry name" value="TRANSGLYCOSYLASE"/>
    <property type="match status" value="1"/>
</dbReference>
<feature type="domain" description="Transglycosylase SLT" evidence="2">
    <location>
        <begin position="133"/>
        <end position="228"/>
    </location>
</feature>
<dbReference type="Gene3D" id="1.10.530.10">
    <property type="match status" value="1"/>
</dbReference>
<organism evidence="3 4">
    <name type="scientific">Clostridium sartagoforme</name>
    <dbReference type="NCBI Taxonomy" id="84031"/>
    <lineage>
        <taxon>Bacteria</taxon>
        <taxon>Bacillati</taxon>
        <taxon>Bacillota</taxon>
        <taxon>Clostridia</taxon>
        <taxon>Eubacteriales</taxon>
        <taxon>Clostridiaceae</taxon>
        <taxon>Clostridium</taxon>
    </lineage>
</organism>
<dbReference type="CDD" id="cd00254">
    <property type="entry name" value="LT-like"/>
    <property type="match status" value="1"/>
</dbReference>
<keyword evidence="4" id="KW-1185">Reference proteome</keyword>
<dbReference type="InterPro" id="IPR000189">
    <property type="entry name" value="Transglyc_AS"/>
</dbReference>
<dbReference type="PANTHER" id="PTHR37423:SF2">
    <property type="entry name" value="MEMBRANE-BOUND LYTIC MUREIN TRANSGLYCOSYLASE C"/>
    <property type="match status" value="1"/>
</dbReference>
<dbReference type="Proteomes" id="UP000306888">
    <property type="component" value="Unassembled WGS sequence"/>
</dbReference>
<dbReference type="OrthoDB" id="9815002at2"/>
<dbReference type="AlphaFoldDB" id="A0A4S2DF90"/>
<dbReference type="GO" id="GO:0000270">
    <property type="term" value="P:peptidoglycan metabolic process"/>
    <property type="evidence" value="ECO:0007669"/>
    <property type="project" value="InterPro"/>
</dbReference>
<dbReference type="GO" id="GO:0016020">
    <property type="term" value="C:membrane"/>
    <property type="evidence" value="ECO:0007669"/>
    <property type="project" value="InterPro"/>
</dbReference>
<protein>
    <submittedName>
        <fullName evidence="3">Lytic transglycosylase domain-containing protein</fullName>
    </submittedName>
</protein>
<comment type="similarity">
    <text evidence="1">Belongs to the transglycosylase Slt family.</text>
</comment>
<reference evidence="3 4" key="1">
    <citation type="submission" date="2019-04" db="EMBL/GenBank/DDBJ databases">
        <title>Microbes associate with the intestines of laboratory mice.</title>
        <authorList>
            <person name="Navarre W."/>
            <person name="Wong E."/>
            <person name="Huang K."/>
            <person name="Tropini C."/>
            <person name="Ng K."/>
            <person name="Yu B."/>
        </authorList>
    </citation>
    <scope>NUCLEOTIDE SEQUENCE [LARGE SCALE GENOMIC DNA]</scope>
    <source>
        <strain evidence="3 4">NM50_B9-20</strain>
    </source>
</reference>
<dbReference type="EMBL" id="SRYR01000016">
    <property type="protein sequence ID" value="TGY40132.1"/>
    <property type="molecule type" value="Genomic_DNA"/>
</dbReference>
<dbReference type="SUPFAM" id="SSF53955">
    <property type="entry name" value="Lysozyme-like"/>
    <property type="match status" value="1"/>
</dbReference>
<evidence type="ECO:0000313" key="4">
    <source>
        <dbReference type="Proteomes" id="UP000306888"/>
    </source>
</evidence>
<dbReference type="InterPro" id="IPR023346">
    <property type="entry name" value="Lysozyme-like_dom_sf"/>
</dbReference>
<accession>A0A4S2DF90</accession>
<comment type="caution">
    <text evidence="3">The sequence shown here is derived from an EMBL/GenBank/DDBJ whole genome shotgun (WGS) entry which is preliminary data.</text>
</comment>
<name>A0A4S2DF90_9CLOT</name>